<sequence>MAAGGAGGCWGPGQRSSLVGSCRAESSRWCTERFTVPGAARPSHSPRRPGPVRACVSAPAPPGPLQGAESSILRRISFPPEITQC</sequence>
<evidence type="ECO:0000313" key="3">
    <source>
        <dbReference type="EMBL" id="VTJ67109.1"/>
    </source>
</evidence>
<dbReference type="AlphaFoldDB" id="A0A5E4BE05"/>
<keyword evidence="4" id="KW-1185">Reference proteome</keyword>
<dbReference type="Proteomes" id="UP000662637">
    <property type="component" value="Unassembled WGS sequence"/>
</dbReference>
<reference evidence="2" key="2">
    <citation type="submission" date="2020-08" db="EMBL/GenBank/DDBJ databases">
        <authorList>
            <person name="Shumante A."/>
            <person name="Zimin A.V."/>
            <person name="Puiu D."/>
            <person name="Salzberg S.L."/>
        </authorList>
    </citation>
    <scope>NUCLEOTIDE SEQUENCE</scope>
    <source>
        <strain evidence="2">WC2-LM</strain>
        <tissue evidence="2">Liver</tissue>
    </source>
</reference>
<proteinExistence type="predicted"/>
<dbReference type="EMBL" id="CABDUW010000362">
    <property type="protein sequence ID" value="VTJ67109.1"/>
    <property type="molecule type" value="Genomic_DNA"/>
</dbReference>
<organism evidence="3 4">
    <name type="scientific">Marmota monax</name>
    <name type="common">Woodchuck</name>
    <dbReference type="NCBI Taxonomy" id="9995"/>
    <lineage>
        <taxon>Eukaryota</taxon>
        <taxon>Metazoa</taxon>
        <taxon>Chordata</taxon>
        <taxon>Craniata</taxon>
        <taxon>Vertebrata</taxon>
        <taxon>Euteleostomi</taxon>
        <taxon>Mammalia</taxon>
        <taxon>Eutheria</taxon>
        <taxon>Euarchontoglires</taxon>
        <taxon>Glires</taxon>
        <taxon>Rodentia</taxon>
        <taxon>Sciuromorpha</taxon>
        <taxon>Sciuridae</taxon>
        <taxon>Xerinae</taxon>
        <taxon>Marmotini</taxon>
        <taxon>Marmota</taxon>
    </lineage>
</organism>
<evidence type="ECO:0000313" key="4">
    <source>
        <dbReference type="Proteomes" id="UP000335636"/>
    </source>
</evidence>
<name>A0A5E4BE05_MARMO</name>
<evidence type="ECO:0000256" key="1">
    <source>
        <dbReference type="SAM" id="MobiDB-lite"/>
    </source>
</evidence>
<feature type="region of interest" description="Disordered" evidence="1">
    <location>
        <begin position="37"/>
        <end position="69"/>
    </location>
</feature>
<dbReference type="Proteomes" id="UP000335636">
    <property type="component" value="Unassembled WGS sequence"/>
</dbReference>
<protein>
    <submittedName>
        <fullName evidence="3">Uncharacterized protein</fullName>
    </submittedName>
</protein>
<accession>A0A5E4BE05</accession>
<reference evidence="3 4" key="1">
    <citation type="submission" date="2019-04" db="EMBL/GenBank/DDBJ databases">
        <authorList>
            <person name="Alioto T."/>
            <person name="Alioto T."/>
        </authorList>
    </citation>
    <scope>NUCLEOTIDE SEQUENCE [LARGE SCALE GENOMIC DNA]</scope>
</reference>
<gene>
    <name evidence="2" type="ORF">GHT09_019998</name>
    <name evidence="3" type="ORF">MONAX_5E002950</name>
</gene>
<dbReference type="EMBL" id="WJEC01007697">
    <property type="protein sequence ID" value="KAF7468996.1"/>
    <property type="molecule type" value="Genomic_DNA"/>
</dbReference>
<evidence type="ECO:0000313" key="2">
    <source>
        <dbReference type="EMBL" id="KAF7468996.1"/>
    </source>
</evidence>